<accession>A0A414AYB1</accession>
<keyword evidence="1" id="KW-0472">Membrane</keyword>
<feature type="transmembrane region" description="Helical" evidence="1">
    <location>
        <begin position="125"/>
        <end position="144"/>
    </location>
</feature>
<name>A0A414AYB1_9FIRM</name>
<feature type="transmembrane region" description="Helical" evidence="1">
    <location>
        <begin position="44"/>
        <end position="60"/>
    </location>
</feature>
<dbReference type="Proteomes" id="UP000283975">
    <property type="component" value="Unassembled WGS sequence"/>
</dbReference>
<evidence type="ECO:0000313" key="2">
    <source>
        <dbReference type="EMBL" id="RHC57249.1"/>
    </source>
</evidence>
<evidence type="ECO:0000256" key="1">
    <source>
        <dbReference type="SAM" id="Phobius"/>
    </source>
</evidence>
<comment type="caution">
    <text evidence="2">The sequence shown here is derived from an EMBL/GenBank/DDBJ whole genome shotgun (WGS) entry which is preliminary data.</text>
</comment>
<feature type="transmembrane region" description="Helical" evidence="1">
    <location>
        <begin position="12"/>
        <end position="32"/>
    </location>
</feature>
<sequence length="319" mass="37177">MTYLPGPPLYWIKLVSIVFDYIAAGVSGMIVWELKKDYCIEKRKLLVFLTWTSIILSPMVISNGAVWGQCDIIYTTFILLSLYFMIKMQYTCSFLFLGIAFCFKFQTVFMLPIYILLYLKQKRFSILYFMYIPLMYLVSGLPAIFAGRRILNVYGIYFGQITSYNMLTLKMPNIYSLLPEQYGMFFLPGIMITMALIILMAVYVVYYKVCVLDKLSIILLACWFNMTCIFFFPAMHERYSFLFIILSGLIYIQNYRKVYIPIIFNAVAVITYNLFLFGFLAIDMRILAIIHLALWLVVSCDIVKYLNQEGTVDEKAISC</sequence>
<protein>
    <recommendedName>
        <fullName evidence="4">DUF2029 domain-containing protein</fullName>
    </recommendedName>
</protein>
<feature type="transmembrane region" description="Helical" evidence="1">
    <location>
        <begin position="66"/>
        <end position="86"/>
    </location>
</feature>
<feature type="transmembrane region" description="Helical" evidence="1">
    <location>
        <begin position="262"/>
        <end position="282"/>
    </location>
</feature>
<gene>
    <name evidence="2" type="ORF">DW839_05900</name>
</gene>
<reference evidence="2 3" key="1">
    <citation type="submission" date="2018-08" db="EMBL/GenBank/DDBJ databases">
        <title>A genome reference for cultivated species of the human gut microbiota.</title>
        <authorList>
            <person name="Zou Y."/>
            <person name="Xue W."/>
            <person name="Luo G."/>
        </authorList>
    </citation>
    <scope>NUCLEOTIDE SEQUENCE [LARGE SCALE GENOMIC DNA]</scope>
    <source>
        <strain evidence="2 3">AM35-14</strain>
    </source>
</reference>
<dbReference type="EMBL" id="QSHZ01000005">
    <property type="protein sequence ID" value="RHC57249.1"/>
    <property type="molecule type" value="Genomic_DNA"/>
</dbReference>
<evidence type="ECO:0000313" key="3">
    <source>
        <dbReference type="Proteomes" id="UP000283975"/>
    </source>
</evidence>
<organism evidence="2 3">
    <name type="scientific">Enterocloster bolteae</name>
    <dbReference type="NCBI Taxonomy" id="208479"/>
    <lineage>
        <taxon>Bacteria</taxon>
        <taxon>Bacillati</taxon>
        <taxon>Bacillota</taxon>
        <taxon>Clostridia</taxon>
        <taxon>Lachnospirales</taxon>
        <taxon>Lachnospiraceae</taxon>
        <taxon>Enterocloster</taxon>
    </lineage>
</organism>
<keyword evidence="1" id="KW-0812">Transmembrane</keyword>
<feature type="transmembrane region" description="Helical" evidence="1">
    <location>
        <begin position="181"/>
        <end position="206"/>
    </location>
</feature>
<dbReference type="AlphaFoldDB" id="A0A414AYB1"/>
<evidence type="ECO:0008006" key="4">
    <source>
        <dbReference type="Google" id="ProtNLM"/>
    </source>
</evidence>
<feature type="transmembrane region" description="Helical" evidence="1">
    <location>
        <begin position="151"/>
        <end position="169"/>
    </location>
</feature>
<keyword evidence="1" id="KW-1133">Transmembrane helix</keyword>
<feature type="transmembrane region" description="Helical" evidence="1">
    <location>
        <begin position="215"/>
        <end position="233"/>
    </location>
</feature>
<proteinExistence type="predicted"/>
<feature type="transmembrane region" description="Helical" evidence="1">
    <location>
        <begin position="93"/>
        <end position="119"/>
    </location>
</feature>